<dbReference type="SUPFAM" id="SSF52172">
    <property type="entry name" value="CheY-like"/>
    <property type="match status" value="1"/>
</dbReference>
<dbReference type="SUPFAM" id="SSF55874">
    <property type="entry name" value="ATPase domain of HSP90 chaperone/DNA topoisomerase II/histidine kinase"/>
    <property type="match status" value="1"/>
</dbReference>
<dbReference type="Gene3D" id="3.30.450.20">
    <property type="entry name" value="PAS domain"/>
    <property type="match status" value="2"/>
</dbReference>
<dbReference type="InterPro" id="IPR008207">
    <property type="entry name" value="Sig_transdc_His_kin_Hpt_dom"/>
</dbReference>
<feature type="transmembrane region" description="Helical" evidence="13">
    <location>
        <begin position="62"/>
        <end position="85"/>
    </location>
</feature>
<dbReference type="SUPFAM" id="SSF47384">
    <property type="entry name" value="Homodimeric domain of signal transducing histidine kinase"/>
    <property type="match status" value="1"/>
</dbReference>
<dbReference type="InterPro" id="IPR003594">
    <property type="entry name" value="HATPase_dom"/>
</dbReference>
<dbReference type="Proteomes" id="UP001501310">
    <property type="component" value="Unassembled WGS sequence"/>
</dbReference>
<organism evidence="18 19">
    <name type="scientific">Sphingomonas humi</name>
    <dbReference type="NCBI Taxonomy" id="335630"/>
    <lineage>
        <taxon>Bacteria</taxon>
        <taxon>Pseudomonadati</taxon>
        <taxon>Pseudomonadota</taxon>
        <taxon>Alphaproteobacteria</taxon>
        <taxon>Sphingomonadales</taxon>
        <taxon>Sphingomonadaceae</taxon>
        <taxon>Sphingomonas</taxon>
    </lineage>
</organism>
<dbReference type="CDD" id="cd16922">
    <property type="entry name" value="HATPase_EvgS-ArcB-TorS-like"/>
    <property type="match status" value="1"/>
</dbReference>
<dbReference type="InterPro" id="IPR000014">
    <property type="entry name" value="PAS"/>
</dbReference>
<dbReference type="InterPro" id="IPR036097">
    <property type="entry name" value="HisK_dim/P_sf"/>
</dbReference>
<name>A0ABP7RLA6_9SPHN</name>
<feature type="transmembrane region" description="Helical" evidence="13">
    <location>
        <begin position="142"/>
        <end position="162"/>
    </location>
</feature>
<dbReference type="PROSITE" id="PS50894">
    <property type="entry name" value="HPT"/>
    <property type="match status" value="1"/>
</dbReference>
<dbReference type="CDD" id="cd00082">
    <property type="entry name" value="HisKA"/>
    <property type="match status" value="1"/>
</dbReference>
<dbReference type="Gene3D" id="1.20.120.160">
    <property type="entry name" value="HPT domain"/>
    <property type="match status" value="1"/>
</dbReference>
<evidence type="ECO:0000256" key="6">
    <source>
        <dbReference type="ARBA" id="ARBA00022692"/>
    </source>
</evidence>
<proteinExistence type="predicted"/>
<dbReference type="SMART" id="SM00448">
    <property type="entry name" value="REC"/>
    <property type="match status" value="1"/>
</dbReference>
<feature type="transmembrane region" description="Helical" evidence="13">
    <location>
        <begin position="26"/>
        <end position="42"/>
    </location>
</feature>
<evidence type="ECO:0000259" key="16">
    <source>
        <dbReference type="PROSITE" id="PS50112"/>
    </source>
</evidence>
<dbReference type="CDD" id="cd00130">
    <property type="entry name" value="PAS"/>
    <property type="match status" value="1"/>
</dbReference>
<reference evidence="19" key="1">
    <citation type="journal article" date="2019" name="Int. J. Syst. Evol. Microbiol.">
        <title>The Global Catalogue of Microorganisms (GCM) 10K type strain sequencing project: providing services to taxonomists for standard genome sequencing and annotation.</title>
        <authorList>
            <consortium name="The Broad Institute Genomics Platform"/>
            <consortium name="The Broad Institute Genome Sequencing Center for Infectious Disease"/>
            <person name="Wu L."/>
            <person name="Ma J."/>
        </authorList>
    </citation>
    <scope>NUCLEOTIDE SEQUENCE [LARGE SCALE GENOMIC DNA]</scope>
    <source>
        <strain evidence="19">JCM 16603</strain>
    </source>
</reference>
<keyword evidence="19" id="KW-1185">Reference proteome</keyword>
<evidence type="ECO:0000256" key="12">
    <source>
        <dbReference type="SAM" id="MobiDB-lite"/>
    </source>
</evidence>
<dbReference type="InterPro" id="IPR036890">
    <property type="entry name" value="HATPase_C_sf"/>
</dbReference>
<sequence length="1087" mass="114935">MLAGTLMFGLVLLGFALDRDGGRTAILWFGNAAIIALLLRSPRPQWPALLAGTLAGNLAANLLAGGGIALAAALSLCNLIEIAIVAGPFARRFTSPATLDGIEQLGFLALSAVIGSLGSTLLAGASLSLLHPPGGPQPLLQWLLGNALAIFILTPLMLTLASPDQKHNAASNVEFGFHLLGAAMATLAVFSEPISSIFLLSPILVLAGLRLSMQRCAAVVIVILAIAVALTAIGLGPLNLPDVGDGLRILLLQAFMATGVMLSLPIVALREAGARTAAALRVSEEHYRLLADNSSDLVLRLTADGSADYVSSAASRLLGFPATSLHGDALASRIHAHDRARFHAALARARRSGDAVTCFRLRHARGGFRWIEAHMRLAGSVPSAFNPAGPVTCSAVADGRCQPGTCAPCSAMGDPDALDQFTQDLPVVAALRDIHERRNAELVAAESGERLRESHRLLTMAEELASLGHWVLDPVRNELILSAEAATMLGLSQLAIGVHEALALLRPLDRLRLLRTLAAARRVHAPVKCVVQLSDDSDNRTLQLRMQIHAQGRTSSLFGVISDITAKLEDEQKLVHAVEEARSAANFRSQFLASMSHEIRTPMTGVIGMIELLEADPTAAERRLYLQTLRQSGDLLMAVLNDILDFSKVDAGHIVIADEPFDLGATLLTTLRLFERTASARGLGLVLEAPAPGDMWLRGDAVRLRQVLSNLLSNAIKFSERGEVVLRCVVQAAPGRRRLRLSVIDQGIGMTPALKARLFEPFVQGQERGAMPGTGLGLAISRRLVAAMDGSIMVQSRPNHGTTFTISLTLDDAAPVPTLDRGADRTVGAPLDILLAEDNPVNQMLVTALCKRLGHRITCAADGEQAVAAAEARRFDLILMDMQMPRCDGLSATRRIRSGKGPCAAVPIVALTADASPSQRERYEDAGLDGLLTKPIDSGAFAHALADLGARRSPPSSPPPAPPESPLNTNILDEIRSMLGAARLDQLLDLLASEIDDRPRAIRKALADRDFAAAAAEAHSLKGAAANLGADGVSKAAKDLEASIAAAAQGDPRLVAPALRQLAVRVADAREAITLLRREATLASLSA</sequence>
<dbReference type="Pfam" id="PF00512">
    <property type="entry name" value="HisKA"/>
    <property type="match status" value="1"/>
</dbReference>
<keyword evidence="7 13" id="KW-1133">Transmembrane helix</keyword>
<evidence type="ECO:0000313" key="18">
    <source>
        <dbReference type="EMBL" id="GAA3999147.1"/>
    </source>
</evidence>
<feature type="domain" description="Histidine kinase" evidence="14">
    <location>
        <begin position="594"/>
        <end position="812"/>
    </location>
</feature>
<gene>
    <name evidence="18" type="ORF">GCM10022211_06300</name>
</gene>
<dbReference type="Pfam" id="PF08447">
    <property type="entry name" value="PAS_3"/>
    <property type="match status" value="1"/>
</dbReference>
<evidence type="ECO:0000256" key="1">
    <source>
        <dbReference type="ARBA" id="ARBA00000085"/>
    </source>
</evidence>
<feature type="transmembrane region" description="Helical" evidence="13">
    <location>
        <begin position="250"/>
        <end position="269"/>
    </location>
</feature>
<dbReference type="InterPro" id="IPR007895">
    <property type="entry name" value="MASE1"/>
</dbReference>
<dbReference type="Gene3D" id="3.40.50.2300">
    <property type="match status" value="1"/>
</dbReference>
<dbReference type="Pfam" id="PF05231">
    <property type="entry name" value="MASE1"/>
    <property type="match status" value="1"/>
</dbReference>
<evidence type="ECO:0000259" key="15">
    <source>
        <dbReference type="PROSITE" id="PS50110"/>
    </source>
</evidence>
<dbReference type="EMBL" id="BAAAZD010000001">
    <property type="protein sequence ID" value="GAA3999147.1"/>
    <property type="molecule type" value="Genomic_DNA"/>
</dbReference>
<evidence type="ECO:0000256" key="8">
    <source>
        <dbReference type="ARBA" id="ARBA00023012"/>
    </source>
</evidence>
<feature type="region of interest" description="Disordered" evidence="12">
    <location>
        <begin position="949"/>
        <end position="969"/>
    </location>
</feature>
<comment type="subcellular location">
    <subcellularLocation>
        <location evidence="2">Cell membrane</location>
        <topology evidence="2">Multi-pass membrane protein</topology>
    </subcellularLocation>
</comment>
<dbReference type="NCBIfam" id="TIGR00229">
    <property type="entry name" value="sensory_box"/>
    <property type="match status" value="1"/>
</dbReference>
<dbReference type="InterPro" id="IPR011006">
    <property type="entry name" value="CheY-like_superfamily"/>
</dbReference>
<dbReference type="SUPFAM" id="SSF47226">
    <property type="entry name" value="Histidine-containing phosphotransfer domain, HPT domain"/>
    <property type="match status" value="1"/>
</dbReference>
<dbReference type="InterPro" id="IPR035965">
    <property type="entry name" value="PAS-like_dom_sf"/>
</dbReference>
<dbReference type="PROSITE" id="PS50109">
    <property type="entry name" value="HIS_KIN"/>
    <property type="match status" value="1"/>
</dbReference>
<dbReference type="PROSITE" id="PS50110">
    <property type="entry name" value="RESPONSE_REGULATORY"/>
    <property type="match status" value="1"/>
</dbReference>
<evidence type="ECO:0000259" key="14">
    <source>
        <dbReference type="PROSITE" id="PS50109"/>
    </source>
</evidence>
<feature type="modified residue" description="4-aspartylphosphate" evidence="11">
    <location>
        <position position="881"/>
    </location>
</feature>
<dbReference type="PRINTS" id="PR00344">
    <property type="entry name" value="BCTRLSENSOR"/>
</dbReference>
<dbReference type="CDD" id="cd17546">
    <property type="entry name" value="REC_hyHK_CKI1_RcsC-like"/>
    <property type="match status" value="1"/>
</dbReference>
<accession>A0ABP7RLA6</accession>
<dbReference type="PANTHER" id="PTHR45339">
    <property type="entry name" value="HYBRID SIGNAL TRANSDUCTION HISTIDINE KINASE J"/>
    <property type="match status" value="1"/>
</dbReference>
<dbReference type="Gene3D" id="1.10.287.130">
    <property type="match status" value="1"/>
</dbReference>
<dbReference type="Pfam" id="PF00072">
    <property type="entry name" value="Response_reg"/>
    <property type="match status" value="1"/>
</dbReference>
<evidence type="ECO:0000256" key="10">
    <source>
        <dbReference type="PROSITE-ProRule" id="PRU00110"/>
    </source>
</evidence>
<dbReference type="SMART" id="SM00388">
    <property type="entry name" value="HisKA"/>
    <property type="match status" value="1"/>
</dbReference>
<dbReference type="InterPro" id="IPR036641">
    <property type="entry name" value="HPT_dom_sf"/>
</dbReference>
<evidence type="ECO:0000256" key="9">
    <source>
        <dbReference type="ARBA" id="ARBA00023136"/>
    </source>
</evidence>
<dbReference type="SUPFAM" id="SSF55785">
    <property type="entry name" value="PYP-like sensor domain (PAS domain)"/>
    <property type="match status" value="2"/>
</dbReference>
<keyword evidence="5 11" id="KW-0597">Phosphoprotein</keyword>
<dbReference type="EC" id="2.7.13.3" evidence="3"/>
<evidence type="ECO:0000256" key="4">
    <source>
        <dbReference type="ARBA" id="ARBA00022475"/>
    </source>
</evidence>
<comment type="catalytic activity">
    <reaction evidence="1">
        <text>ATP + protein L-histidine = ADP + protein N-phospho-L-histidine.</text>
        <dbReference type="EC" id="2.7.13.3"/>
    </reaction>
</comment>
<evidence type="ECO:0000256" key="7">
    <source>
        <dbReference type="ARBA" id="ARBA00022989"/>
    </source>
</evidence>
<dbReference type="InterPro" id="IPR004358">
    <property type="entry name" value="Sig_transdc_His_kin-like_C"/>
</dbReference>
<evidence type="ECO:0000256" key="3">
    <source>
        <dbReference type="ARBA" id="ARBA00012438"/>
    </source>
</evidence>
<keyword evidence="8" id="KW-0902">Two-component regulatory system</keyword>
<dbReference type="SMART" id="SM00091">
    <property type="entry name" value="PAS"/>
    <property type="match status" value="2"/>
</dbReference>
<feature type="transmembrane region" description="Helical" evidence="13">
    <location>
        <begin position="182"/>
        <end position="209"/>
    </location>
</feature>
<feature type="transmembrane region" description="Helical" evidence="13">
    <location>
        <begin position="216"/>
        <end position="238"/>
    </location>
</feature>
<protein>
    <recommendedName>
        <fullName evidence="3">histidine kinase</fullName>
        <ecNumber evidence="3">2.7.13.3</ecNumber>
    </recommendedName>
</protein>
<evidence type="ECO:0000313" key="19">
    <source>
        <dbReference type="Proteomes" id="UP001501310"/>
    </source>
</evidence>
<feature type="transmembrane region" description="Helical" evidence="13">
    <location>
        <begin position="105"/>
        <end position="130"/>
    </location>
</feature>
<evidence type="ECO:0000256" key="13">
    <source>
        <dbReference type="SAM" id="Phobius"/>
    </source>
</evidence>
<dbReference type="InterPro" id="IPR003661">
    <property type="entry name" value="HisK_dim/P_dom"/>
</dbReference>
<evidence type="ECO:0000256" key="2">
    <source>
        <dbReference type="ARBA" id="ARBA00004651"/>
    </source>
</evidence>
<feature type="domain" description="Response regulatory" evidence="15">
    <location>
        <begin position="832"/>
        <end position="949"/>
    </location>
</feature>
<dbReference type="Pfam" id="PF02518">
    <property type="entry name" value="HATPase_c"/>
    <property type="match status" value="1"/>
</dbReference>
<comment type="caution">
    <text evidence="18">The sequence shown here is derived from an EMBL/GenBank/DDBJ whole genome shotgun (WGS) entry which is preliminary data.</text>
</comment>
<evidence type="ECO:0000256" key="11">
    <source>
        <dbReference type="PROSITE-ProRule" id="PRU00169"/>
    </source>
</evidence>
<dbReference type="PANTHER" id="PTHR45339:SF5">
    <property type="entry name" value="HISTIDINE KINASE"/>
    <property type="match status" value="1"/>
</dbReference>
<keyword evidence="6 13" id="KW-0812">Transmembrane</keyword>
<dbReference type="InterPro" id="IPR005467">
    <property type="entry name" value="His_kinase_dom"/>
</dbReference>
<feature type="domain" description="HPt" evidence="17">
    <location>
        <begin position="980"/>
        <end position="1080"/>
    </location>
</feature>
<evidence type="ECO:0000259" key="17">
    <source>
        <dbReference type="PROSITE" id="PS50894"/>
    </source>
</evidence>
<dbReference type="SMART" id="SM00387">
    <property type="entry name" value="HATPase_c"/>
    <property type="match status" value="1"/>
</dbReference>
<dbReference type="InterPro" id="IPR001789">
    <property type="entry name" value="Sig_transdc_resp-reg_receiver"/>
</dbReference>
<dbReference type="Gene3D" id="3.30.565.10">
    <property type="entry name" value="Histidine kinase-like ATPase, C-terminal domain"/>
    <property type="match status" value="1"/>
</dbReference>
<dbReference type="Pfam" id="PF01627">
    <property type="entry name" value="Hpt"/>
    <property type="match status" value="1"/>
</dbReference>
<dbReference type="PROSITE" id="PS50112">
    <property type="entry name" value="PAS"/>
    <property type="match status" value="1"/>
</dbReference>
<evidence type="ECO:0000256" key="5">
    <source>
        <dbReference type="ARBA" id="ARBA00022553"/>
    </source>
</evidence>
<feature type="domain" description="PAS" evidence="16">
    <location>
        <begin position="283"/>
        <end position="353"/>
    </location>
</feature>
<keyword evidence="4" id="KW-1003">Cell membrane</keyword>
<dbReference type="InterPro" id="IPR013655">
    <property type="entry name" value="PAS_fold_3"/>
</dbReference>
<feature type="modified residue" description="Phosphohistidine" evidence="10">
    <location>
        <position position="1019"/>
    </location>
</feature>
<feature type="compositionally biased region" description="Pro residues" evidence="12">
    <location>
        <begin position="955"/>
        <end position="965"/>
    </location>
</feature>
<keyword evidence="9 13" id="KW-0472">Membrane</keyword>